<evidence type="ECO:0000313" key="1">
    <source>
        <dbReference type="EMBL" id="MFC4859261.1"/>
    </source>
</evidence>
<keyword evidence="2" id="KW-1185">Reference proteome</keyword>
<dbReference type="EMBL" id="JBHSIS010000027">
    <property type="protein sequence ID" value="MFC4859261.1"/>
    <property type="molecule type" value="Genomic_DNA"/>
</dbReference>
<evidence type="ECO:0000313" key="2">
    <source>
        <dbReference type="Proteomes" id="UP001595859"/>
    </source>
</evidence>
<accession>A0ABV9SIS1</accession>
<reference evidence="2" key="1">
    <citation type="journal article" date="2019" name="Int. J. Syst. Evol. Microbiol.">
        <title>The Global Catalogue of Microorganisms (GCM) 10K type strain sequencing project: providing services to taxonomists for standard genome sequencing and annotation.</title>
        <authorList>
            <consortium name="The Broad Institute Genomics Platform"/>
            <consortium name="The Broad Institute Genome Sequencing Center for Infectious Disease"/>
            <person name="Wu L."/>
            <person name="Ma J."/>
        </authorList>
    </citation>
    <scope>NUCLEOTIDE SEQUENCE [LARGE SCALE GENOMIC DNA]</scope>
    <source>
        <strain evidence="2">ZS-22-S1</strain>
    </source>
</reference>
<comment type="caution">
    <text evidence="1">The sequence shown here is derived from an EMBL/GenBank/DDBJ whole genome shotgun (WGS) entry which is preliminary data.</text>
</comment>
<sequence length="173" mass="18817">MLIRIQPGPQPDVPSPISYHILDNGDVYDQGLWRGDPAALVGFQNRPDVQHVDLLHADWWREPQTAVGKYPVFVTDHGTTWVLTIAVAEVTTFESPHESVAAWTVTARTQRGDYNAAMATSVVSEQATGRHLVTANVFISPADGAVDIVDASAGIPLRVNINDDTIHNDTIPS</sequence>
<dbReference type="RefSeq" id="WP_378062213.1">
    <property type="nucleotide sequence ID" value="NZ_JBHSIS010000027.1"/>
</dbReference>
<proteinExistence type="predicted"/>
<gene>
    <name evidence="1" type="ORF">ACFPCV_37685</name>
</gene>
<name>A0ABV9SIS1_9PSEU</name>
<protein>
    <submittedName>
        <fullName evidence="1">Uncharacterized protein</fullName>
    </submittedName>
</protein>
<dbReference type="Proteomes" id="UP001595859">
    <property type="component" value="Unassembled WGS sequence"/>
</dbReference>
<organism evidence="1 2">
    <name type="scientific">Actinophytocola glycyrrhizae</name>
    <dbReference type="NCBI Taxonomy" id="2044873"/>
    <lineage>
        <taxon>Bacteria</taxon>
        <taxon>Bacillati</taxon>
        <taxon>Actinomycetota</taxon>
        <taxon>Actinomycetes</taxon>
        <taxon>Pseudonocardiales</taxon>
        <taxon>Pseudonocardiaceae</taxon>
    </lineage>
</organism>